<name>A0A9D2S3K5_9FIRM</name>
<evidence type="ECO:0000259" key="1">
    <source>
        <dbReference type="Pfam" id="PF09359"/>
    </source>
</evidence>
<reference evidence="2" key="1">
    <citation type="journal article" date="2021" name="PeerJ">
        <title>Extensive microbial diversity within the chicken gut microbiome revealed by metagenomics and culture.</title>
        <authorList>
            <person name="Gilroy R."/>
            <person name="Ravi A."/>
            <person name="Getino M."/>
            <person name="Pursley I."/>
            <person name="Horton D.L."/>
            <person name="Alikhan N.F."/>
            <person name="Baker D."/>
            <person name="Gharbi K."/>
            <person name="Hall N."/>
            <person name="Watson M."/>
            <person name="Adriaenssens E.M."/>
            <person name="Foster-Nyarko E."/>
            <person name="Jarju S."/>
            <person name="Secka A."/>
            <person name="Antonio M."/>
            <person name="Oren A."/>
            <person name="Chaudhuri R.R."/>
            <person name="La Ragione R."/>
            <person name="Hildebrand F."/>
            <person name="Pallen M.J."/>
        </authorList>
    </citation>
    <scope>NUCLEOTIDE SEQUENCE</scope>
    <source>
        <strain evidence="2">ChiBcec8-13705</strain>
    </source>
</reference>
<dbReference type="Pfam" id="PF09359">
    <property type="entry name" value="VTC"/>
    <property type="match status" value="1"/>
</dbReference>
<protein>
    <submittedName>
        <fullName evidence="2">Polyphosphate polymerase domain-containing protein</fullName>
    </submittedName>
</protein>
<evidence type="ECO:0000313" key="2">
    <source>
        <dbReference type="EMBL" id="HJB41991.1"/>
    </source>
</evidence>
<dbReference type="Gene3D" id="3.20.100.30">
    <property type="entry name" value="VTC, catalytic tunnel domain"/>
    <property type="match status" value="1"/>
</dbReference>
<dbReference type="EMBL" id="DWYG01000092">
    <property type="protein sequence ID" value="HJB41991.1"/>
    <property type="molecule type" value="Genomic_DNA"/>
</dbReference>
<gene>
    <name evidence="2" type="ORF">H9945_05765</name>
</gene>
<dbReference type="GO" id="GO:0006799">
    <property type="term" value="P:polyphosphate biosynthetic process"/>
    <property type="evidence" value="ECO:0007669"/>
    <property type="project" value="UniProtKB-ARBA"/>
</dbReference>
<comment type="caution">
    <text evidence="2">The sequence shown here is derived from an EMBL/GenBank/DDBJ whole genome shotgun (WGS) entry which is preliminary data.</text>
</comment>
<accession>A0A9D2S3K5</accession>
<organism evidence="2 3">
    <name type="scientific">Candidatus Gemmiger avicola</name>
    <dbReference type="NCBI Taxonomy" id="2838605"/>
    <lineage>
        <taxon>Bacteria</taxon>
        <taxon>Bacillati</taxon>
        <taxon>Bacillota</taxon>
        <taxon>Clostridia</taxon>
        <taxon>Eubacteriales</taxon>
        <taxon>Gemmiger</taxon>
    </lineage>
</organism>
<proteinExistence type="predicted"/>
<evidence type="ECO:0000313" key="3">
    <source>
        <dbReference type="Proteomes" id="UP000886803"/>
    </source>
</evidence>
<dbReference type="CDD" id="cd07750">
    <property type="entry name" value="PolyPPase_VTC_like"/>
    <property type="match status" value="1"/>
</dbReference>
<reference evidence="2" key="2">
    <citation type="submission" date="2021-04" db="EMBL/GenBank/DDBJ databases">
        <authorList>
            <person name="Gilroy R."/>
        </authorList>
    </citation>
    <scope>NUCLEOTIDE SEQUENCE</scope>
    <source>
        <strain evidence="2">ChiBcec8-13705</strain>
    </source>
</reference>
<feature type="domain" description="VTC" evidence="1">
    <location>
        <begin position="10"/>
        <end position="230"/>
    </location>
</feature>
<sequence length="230" mass="26152">MNQPLLSVSRHEEKYLLNPAEAVALRGMLDALLRRDRYSAGGAYFIRSLYFDTPENTDYEDKVLGVSERSKLRMRLYDPAGGQARLERKAKSGIYGHKTGLWLTRAEAEALIAGDDSPLCRQDTPAARRLWAAFRREWRRPAVLIDYERTAWALDFERVRLTIDEHVRAAKSSALFDPAVPMLGLHSGAMTILEVKYDRFLPGHLRAALSSFCAQPMSISKYAIAREMLY</sequence>
<dbReference type="AlphaFoldDB" id="A0A9D2S3K5"/>
<dbReference type="Proteomes" id="UP000886803">
    <property type="component" value="Unassembled WGS sequence"/>
</dbReference>
<dbReference type="InterPro" id="IPR042267">
    <property type="entry name" value="VTC_sf"/>
</dbReference>
<dbReference type="InterPro" id="IPR018966">
    <property type="entry name" value="VTC_domain"/>
</dbReference>